<dbReference type="EMBL" id="LUKE01000001">
    <property type="protein sequence ID" value="KYG66966.1"/>
    <property type="molecule type" value="Genomic_DNA"/>
</dbReference>
<keyword evidence="1" id="KW-0732">Signal</keyword>
<dbReference type="InterPro" id="IPR025665">
    <property type="entry name" value="Beta-barrel_OMP_2"/>
</dbReference>
<evidence type="ECO:0000313" key="3">
    <source>
        <dbReference type="EMBL" id="KYG66966.1"/>
    </source>
</evidence>
<evidence type="ECO:0000259" key="2">
    <source>
        <dbReference type="Pfam" id="PF13568"/>
    </source>
</evidence>
<evidence type="ECO:0000313" key="4">
    <source>
        <dbReference type="Proteomes" id="UP000075320"/>
    </source>
</evidence>
<proteinExistence type="predicted"/>
<dbReference type="OrthoDB" id="5293843at2"/>
<dbReference type="AlphaFoldDB" id="A0A150WRF5"/>
<keyword evidence="4" id="KW-1185">Reference proteome</keyword>
<feature type="signal peptide" evidence="1">
    <location>
        <begin position="1"/>
        <end position="21"/>
    </location>
</feature>
<feature type="domain" description="Outer membrane protein beta-barrel" evidence="2">
    <location>
        <begin position="22"/>
        <end position="143"/>
    </location>
</feature>
<evidence type="ECO:0000256" key="1">
    <source>
        <dbReference type="SAM" id="SignalP"/>
    </source>
</evidence>
<reference evidence="3 4" key="1">
    <citation type="submission" date="2016-03" db="EMBL/GenBank/DDBJ databases">
        <authorList>
            <person name="Ploux O."/>
        </authorList>
    </citation>
    <scope>NUCLEOTIDE SEQUENCE [LARGE SCALE GENOMIC DNA]</scope>
    <source>
        <strain evidence="3 4">R0</strain>
    </source>
</reference>
<gene>
    <name evidence="3" type="ORF">AZI86_08055</name>
</gene>
<sequence>MKKLTLALVAILGFAATPAMADIDYGLEVGIRQQSGDVKSGSTDSQMGLQFGATVHAPLSGPWHLRTGMLYTQRPLVVKATPDNKVTMNYLDIPVALMYKFEEGAGVYAGISLAMNLDKKADSGTVEDVKSPMTPFILGATFKFAENLGAGIYYETASGEAAKNLENYRAVGANLMITFD</sequence>
<comment type="caution">
    <text evidence="3">The sequence shown here is derived from an EMBL/GenBank/DDBJ whole genome shotgun (WGS) entry which is preliminary data.</text>
</comment>
<feature type="chain" id="PRO_5007573527" description="Outer membrane protein beta-barrel domain-containing protein" evidence="1">
    <location>
        <begin position="22"/>
        <end position="180"/>
    </location>
</feature>
<dbReference type="RefSeq" id="WP_061834543.1">
    <property type="nucleotide sequence ID" value="NZ_LUKE01000001.1"/>
</dbReference>
<dbReference type="Proteomes" id="UP000075320">
    <property type="component" value="Unassembled WGS sequence"/>
</dbReference>
<name>A0A150WRF5_BDEBC</name>
<dbReference type="Pfam" id="PF13568">
    <property type="entry name" value="OMP_b-brl_2"/>
    <property type="match status" value="1"/>
</dbReference>
<protein>
    <recommendedName>
        <fullName evidence="2">Outer membrane protein beta-barrel domain-containing protein</fullName>
    </recommendedName>
</protein>
<organism evidence="3 4">
    <name type="scientific">Bdellovibrio bacteriovorus</name>
    <dbReference type="NCBI Taxonomy" id="959"/>
    <lineage>
        <taxon>Bacteria</taxon>
        <taxon>Pseudomonadati</taxon>
        <taxon>Bdellovibrionota</taxon>
        <taxon>Bdellovibrionia</taxon>
        <taxon>Bdellovibrionales</taxon>
        <taxon>Pseudobdellovibrionaceae</taxon>
        <taxon>Bdellovibrio</taxon>
    </lineage>
</organism>
<accession>A0A150WRF5</accession>